<evidence type="ECO:0000313" key="7">
    <source>
        <dbReference type="EMBL" id="KAF2319883.1"/>
    </source>
</evidence>
<dbReference type="AlphaFoldDB" id="A0A6A6N5V0"/>
<proteinExistence type="predicted"/>
<keyword evidence="3" id="KW-0238">DNA-binding</keyword>
<evidence type="ECO:0000256" key="5">
    <source>
        <dbReference type="ARBA" id="ARBA00023242"/>
    </source>
</evidence>
<evidence type="ECO:0000256" key="6">
    <source>
        <dbReference type="SAM" id="MobiDB-lite"/>
    </source>
</evidence>
<keyword evidence="5" id="KW-0539">Nucleus</keyword>
<sequence length="140" mass="16423">MSPMKRGRTHESDRQSLQHSNALDKILSDADVKYRLAYPTDSYRSGAIPIPQGQHSVQFQATYTENIQQRYDLRLSVRNNVNDRNRRPEIVGRDWLRFVREKHLKSGDRIILTKEVDEANAVRYSIRAQTRLFGQWITIP</sequence>
<evidence type="ECO:0000256" key="3">
    <source>
        <dbReference type="ARBA" id="ARBA00023125"/>
    </source>
</evidence>
<dbReference type="Proteomes" id="UP000467840">
    <property type="component" value="Chromosome 10"/>
</dbReference>
<keyword evidence="4" id="KW-0804">Transcription</keyword>
<dbReference type="GO" id="GO:0005634">
    <property type="term" value="C:nucleus"/>
    <property type="evidence" value="ECO:0007669"/>
    <property type="project" value="UniProtKB-SubCell"/>
</dbReference>
<comment type="subcellular location">
    <subcellularLocation>
        <location evidence="1">Nucleus</location>
    </subcellularLocation>
</comment>
<feature type="region of interest" description="Disordered" evidence="6">
    <location>
        <begin position="1"/>
        <end position="22"/>
    </location>
</feature>
<dbReference type="GO" id="GO:0003677">
    <property type="term" value="F:DNA binding"/>
    <property type="evidence" value="ECO:0007669"/>
    <property type="project" value="UniProtKB-KW"/>
</dbReference>
<comment type="caution">
    <text evidence="7">The sequence shown here is derived from an EMBL/GenBank/DDBJ whole genome shotgun (WGS) entry which is preliminary data.</text>
</comment>
<evidence type="ECO:0000256" key="2">
    <source>
        <dbReference type="ARBA" id="ARBA00023015"/>
    </source>
</evidence>
<dbReference type="EMBL" id="JAAGAX010000003">
    <property type="protein sequence ID" value="KAF2319883.1"/>
    <property type="molecule type" value="Genomic_DNA"/>
</dbReference>
<name>A0A6A6N5V0_HEVBR</name>
<dbReference type="Gene3D" id="2.40.330.10">
    <property type="entry name" value="DNA-binding pseudobarrel domain"/>
    <property type="match status" value="1"/>
</dbReference>
<evidence type="ECO:0000256" key="1">
    <source>
        <dbReference type="ARBA" id="ARBA00004123"/>
    </source>
</evidence>
<dbReference type="InterPro" id="IPR015300">
    <property type="entry name" value="DNA-bd_pseudobarrel_sf"/>
</dbReference>
<protein>
    <recommendedName>
        <fullName evidence="9">TF-B3 domain-containing protein</fullName>
    </recommendedName>
</protein>
<accession>A0A6A6N5V0</accession>
<evidence type="ECO:0000256" key="4">
    <source>
        <dbReference type="ARBA" id="ARBA00023163"/>
    </source>
</evidence>
<keyword evidence="2" id="KW-0805">Transcription regulation</keyword>
<evidence type="ECO:0008006" key="9">
    <source>
        <dbReference type="Google" id="ProtNLM"/>
    </source>
</evidence>
<reference evidence="7 8" key="1">
    <citation type="journal article" date="2020" name="Mol. Plant">
        <title>The Chromosome-Based Rubber Tree Genome Provides New Insights into Spurge Genome Evolution and Rubber Biosynthesis.</title>
        <authorList>
            <person name="Liu J."/>
            <person name="Shi C."/>
            <person name="Shi C.C."/>
            <person name="Li W."/>
            <person name="Zhang Q.J."/>
            <person name="Zhang Y."/>
            <person name="Li K."/>
            <person name="Lu H.F."/>
            <person name="Shi C."/>
            <person name="Zhu S.T."/>
            <person name="Xiao Z.Y."/>
            <person name="Nan H."/>
            <person name="Yue Y."/>
            <person name="Zhu X.G."/>
            <person name="Wu Y."/>
            <person name="Hong X.N."/>
            <person name="Fan G.Y."/>
            <person name="Tong Y."/>
            <person name="Zhang D."/>
            <person name="Mao C.L."/>
            <person name="Liu Y.L."/>
            <person name="Hao S.J."/>
            <person name="Liu W.Q."/>
            <person name="Lv M.Q."/>
            <person name="Zhang H.B."/>
            <person name="Liu Y."/>
            <person name="Hu-Tang G.R."/>
            <person name="Wang J.P."/>
            <person name="Wang J.H."/>
            <person name="Sun Y.H."/>
            <person name="Ni S.B."/>
            <person name="Chen W.B."/>
            <person name="Zhang X.C."/>
            <person name="Jiao Y.N."/>
            <person name="Eichler E.E."/>
            <person name="Li G.H."/>
            <person name="Liu X."/>
            <person name="Gao L.Z."/>
        </authorList>
    </citation>
    <scope>NUCLEOTIDE SEQUENCE [LARGE SCALE GENOMIC DNA]</scope>
    <source>
        <strain evidence="8">cv. GT1</strain>
        <tissue evidence="7">Leaf</tissue>
    </source>
</reference>
<evidence type="ECO:0000313" key="8">
    <source>
        <dbReference type="Proteomes" id="UP000467840"/>
    </source>
</evidence>
<organism evidence="7 8">
    <name type="scientific">Hevea brasiliensis</name>
    <name type="common">Para rubber tree</name>
    <name type="synonym">Siphonia brasiliensis</name>
    <dbReference type="NCBI Taxonomy" id="3981"/>
    <lineage>
        <taxon>Eukaryota</taxon>
        <taxon>Viridiplantae</taxon>
        <taxon>Streptophyta</taxon>
        <taxon>Embryophyta</taxon>
        <taxon>Tracheophyta</taxon>
        <taxon>Spermatophyta</taxon>
        <taxon>Magnoliopsida</taxon>
        <taxon>eudicotyledons</taxon>
        <taxon>Gunneridae</taxon>
        <taxon>Pentapetalae</taxon>
        <taxon>rosids</taxon>
        <taxon>fabids</taxon>
        <taxon>Malpighiales</taxon>
        <taxon>Euphorbiaceae</taxon>
        <taxon>Crotonoideae</taxon>
        <taxon>Micrandreae</taxon>
        <taxon>Hevea</taxon>
    </lineage>
</organism>
<keyword evidence="8" id="KW-1185">Reference proteome</keyword>
<gene>
    <name evidence="7" type="ORF">GH714_019978</name>
</gene>